<keyword evidence="8" id="KW-0325">Glycoprotein</keyword>
<sequence length="559" mass="64180">MVLEFCCSRSSGDASFSCFLRKSWTRYMLQSLYELPRSREEVKMFRRSGMQNLTLNVRWVRRLLEKILEKKNCNFIIECPKFHIIQISLMEVLREITAKYRERALLVPQYAGDEDMRRTRYHDMLRVNIREHVSFSACPTLDSMIAWAREREIDLSHNKLSGPLTNLPKIEIGQTLILANNIFNESIPKSLCRWTYLEYLDLSRNRLTGKIPKCLQNLQELGAMIFSSNLLSGVIPSYIALSHSSLHWLKLDDNNFIGLGNLRDLRVLDVGDNQLFGKIPHWIGENLTSLIVVRLHKNNFKGEISESLCKMSNLQILDVAYNNLTGIIPHCLKELNAMVIGVEKWYDSYGWGDSNENVIQVMKGVDLVYTRILDIVYNMDLSSNKLIGEIPVELIALSMLVGLNLSNNHLSGNIPDTIGNLTTLFSLDFSNNELTGMIPSSMAALMFLSHLNLSHNNLSGRIPTGHQLQILIVCSYHQDLTTSALKKKLKAVGESIKVWWFYLDIMSGFATGFWGVVGVLLFKKQWRRKLFMFFEKIMDKIYVAVIVRVAKIKRRSEDV</sequence>
<keyword evidence="2" id="KW-0433">Leucine-rich repeat</keyword>
<reference evidence="10 11" key="1">
    <citation type="journal article" date="2017" name="Nat. Commun.">
        <title>Genome assembly with in vitro proximity ligation data and whole-genome triplication in lettuce.</title>
        <authorList>
            <person name="Reyes-Chin-Wo S."/>
            <person name="Wang Z."/>
            <person name="Yang X."/>
            <person name="Kozik A."/>
            <person name="Arikit S."/>
            <person name="Song C."/>
            <person name="Xia L."/>
            <person name="Froenicke L."/>
            <person name="Lavelle D.O."/>
            <person name="Truco M.J."/>
            <person name="Xia R."/>
            <person name="Zhu S."/>
            <person name="Xu C."/>
            <person name="Xu H."/>
            <person name="Xu X."/>
            <person name="Cox K."/>
            <person name="Korf I."/>
            <person name="Meyers B.C."/>
            <person name="Michelmore R.W."/>
        </authorList>
    </citation>
    <scope>NUCLEOTIDE SEQUENCE [LARGE SCALE GENOMIC DNA]</scope>
    <source>
        <strain evidence="11">cv. Salinas</strain>
        <tissue evidence="10">Seedlings</tissue>
    </source>
</reference>
<dbReference type="SUPFAM" id="SSF52058">
    <property type="entry name" value="L domain-like"/>
    <property type="match status" value="1"/>
</dbReference>
<comment type="caution">
    <text evidence="10">The sequence shown here is derived from an EMBL/GenBank/DDBJ whole genome shotgun (WGS) entry which is preliminary data.</text>
</comment>
<evidence type="ECO:0000256" key="6">
    <source>
        <dbReference type="ARBA" id="ARBA00022989"/>
    </source>
</evidence>
<evidence type="ECO:0000256" key="9">
    <source>
        <dbReference type="SAM" id="Phobius"/>
    </source>
</evidence>
<dbReference type="PRINTS" id="PR00019">
    <property type="entry name" value="LEURICHRPT"/>
</dbReference>
<dbReference type="FunFam" id="3.80.10.10:FF:000041">
    <property type="entry name" value="LRR receptor-like serine/threonine-protein kinase ERECTA"/>
    <property type="match status" value="2"/>
</dbReference>
<keyword evidence="3 9" id="KW-0812">Transmembrane</keyword>
<dbReference type="InterPro" id="IPR046956">
    <property type="entry name" value="RLP23-like"/>
</dbReference>
<feature type="transmembrane region" description="Helical" evidence="9">
    <location>
        <begin position="499"/>
        <end position="522"/>
    </location>
</feature>
<dbReference type="PANTHER" id="PTHR48063">
    <property type="entry name" value="LRR RECEPTOR-LIKE KINASE"/>
    <property type="match status" value="1"/>
</dbReference>
<dbReference type="GO" id="GO:0016020">
    <property type="term" value="C:membrane"/>
    <property type="evidence" value="ECO:0007669"/>
    <property type="project" value="UniProtKB-SubCell"/>
</dbReference>
<dbReference type="Gene3D" id="3.80.10.10">
    <property type="entry name" value="Ribonuclease Inhibitor"/>
    <property type="match status" value="1"/>
</dbReference>
<dbReference type="EMBL" id="NBSK02000008">
    <property type="protein sequence ID" value="KAJ0192772.1"/>
    <property type="molecule type" value="Genomic_DNA"/>
</dbReference>
<keyword evidence="6 9" id="KW-1133">Transmembrane helix</keyword>
<evidence type="ECO:0000256" key="5">
    <source>
        <dbReference type="ARBA" id="ARBA00022737"/>
    </source>
</evidence>
<evidence type="ECO:0000256" key="2">
    <source>
        <dbReference type="ARBA" id="ARBA00022614"/>
    </source>
</evidence>
<dbReference type="AlphaFoldDB" id="A0A9R1URP9"/>
<keyword evidence="5" id="KW-0677">Repeat</keyword>
<name>A0A9R1URP9_LACSA</name>
<keyword evidence="7 9" id="KW-0472">Membrane</keyword>
<evidence type="ECO:0008006" key="12">
    <source>
        <dbReference type="Google" id="ProtNLM"/>
    </source>
</evidence>
<evidence type="ECO:0000256" key="8">
    <source>
        <dbReference type="ARBA" id="ARBA00023180"/>
    </source>
</evidence>
<protein>
    <recommendedName>
        <fullName evidence="12">TIR domain-containing protein</fullName>
    </recommendedName>
</protein>
<dbReference type="Pfam" id="PF00560">
    <property type="entry name" value="LRR_1"/>
    <property type="match status" value="6"/>
</dbReference>
<evidence type="ECO:0000256" key="7">
    <source>
        <dbReference type="ARBA" id="ARBA00023136"/>
    </source>
</evidence>
<dbReference type="InterPro" id="IPR032675">
    <property type="entry name" value="LRR_dom_sf"/>
</dbReference>
<gene>
    <name evidence="10" type="ORF">LSAT_V11C800444770</name>
</gene>
<evidence type="ECO:0000256" key="3">
    <source>
        <dbReference type="ARBA" id="ARBA00022692"/>
    </source>
</evidence>
<dbReference type="InterPro" id="IPR001611">
    <property type="entry name" value="Leu-rich_rpt"/>
</dbReference>
<organism evidence="10 11">
    <name type="scientific">Lactuca sativa</name>
    <name type="common">Garden lettuce</name>
    <dbReference type="NCBI Taxonomy" id="4236"/>
    <lineage>
        <taxon>Eukaryota</taxon>
        <taxon>Viridiplantae</taxon>
        <taxon>Streptophyta</taxon>
        <taxon>Embryophyta</taxon>
        <taxon>Tracheophyta</taxon>
        <taxon>Spermatophyta</taxon>
        <taxon>Magnoliopsida</taxon>
        <taxon>eudicotyledons</taxon>
        <taxon>Gunneridae</taxon>
        <taxon>Pentapetalae</taxon>
        <taxon>asterids</taxon>
        <taxon>campanulids</taxon>
        <taxon>Asterales</taxon>
        <taxon>Asteraceae</taxon>
        <taxon>Cichorioideae</taxon>
        <taxon>Cichorieae</taxon>
        <taxon>Lactucinae</taxon>
        <taxon>Lactuca</taxon>
    </lineage>
</organism>
<accession>A0A9R1URP9</accession>
<comment type="subcellular location">
    <subcellularLocation>
        <location evidence="1">Membrane</location>
        <topology evidence="1">Single-pass type I membrane protein</topology>
    </subcellularLocation>
</comment>
<keyword evidence="4" id="KW-0732">Signal</keyword>
<evidence type="ECO:0000256" key="1">
    <source>
        <dbReference type="ARBA" id="ARBA00004479"/>
    </source>
</evidence>
<evidence type="ECO:0000313" key="11">
    <source>
        <dbReference type="Proteomes" id="UP000235145"/>
    </source>
</evidence>
<evidence type="ECO:0000313" key="10">
    <source>
        <dbReference type="EMBL" id="KAJ0192772.1"/>
    </source>
</evidence>
<dbReference type="PANTHER" id="PTHR48063:SF106">
    <property type="entry name" value="LEUCINE-RICH REPEAT DOMAIN, L DOMAIN-LIKE PROTEIN-RELATED"/>
    <property type="match status" value="1"/>
</dbReference>
<evidence type="ECO:0000256" key="4">
    <source>
        <dbReference type="ARBA" id="ARBA00022729"/>
    </source>
</evidence>
<keyword evidence="11" id="KW-1185">Reference proteome</keyword>
<dbReference type="Proteomes" id="UP000235145">
    <property type="component" value="Unassembled WGS sequence"/>
</dbReference>
<proteinExistence type="predicted"/>